<dbReference type="InterPro" id="IPR036770">
    <property type="entry name" value="Ankyrin_rpt-contain_sf"/>
</dbReference>
<evidence type="ECO:0000256" key="2">
    <source>
        <dbReference type="ARBA" id="ARBA00023043"/>
    </source>
</evidence>
<protein>
    <submittedName>
        <fullName evidence="4">Uncharacterized protein</fullName>
    </submittedName>
</protein>
<feature type="repeat" description="ANK" evidence="3">
    <location>
        <begin position="15"/>
        <end position="47"/>
    </location>
</feature>
<proteinExistence type="predicted"/>
<sequence length="176" mass="18760">MAIANGADLESRNAQGMTPLLACTKSGQTDAALELIRAGSDVNAKDHIKDSTYLYAGARGMSEILEASLQAGADIYSTNRYGGTALIPASERGLVDTVERLLDAGLEVNHVNKLNWTALIEAIILGDGSERYVRTVQLLLERGADPLLADGEGCTPQELAVSHGHTKLVEVLNRFL</sequence>
<dbReference type="InterPro" id="IPR002110">
    <property type="entry name" value="Ankyrin_rpt"/>
</dbReference>
<keyword evidence="5" id="KW-1185">Reference proteome</keyword>
<evidence type="ECO:0000313" key="5">
    <source>
        <dbReference type="Proteomes" id="UP000316612"/>
    </source>
</evidence>
<organism evidence="4 5">
    <name type="scientific">Glutamicibacter uratoxydans</name>
    <name type="common">Arthrobacter uratoxydans</name>
    <dbReference type="NCBI Taxonomy" id="43667"/>
    <lineage>
        <taxon>Bacteria</taxon>
        <taxon>Bacillati</taxon>
        <taxon>Actinomycetota</taxon>
        <taxon>Actinomycetes</taxon>
        <taxon>Micrococcales</taxon>
        <taxon>Micrococcaceae</taxon>
        <taxon>Glutamicibacter</taxon>
    </lineage>
</organism>
<gene>
    <name evidence="4" type="ORF">AUR04nite_20830</name>
</gene>
<dbReference type="Pfam" id="PF12796">
    <property type="entry name" value="Ank_2"/>
    <property type="match status" value="1"/>
</dbReference>
<keyword evidence="2 3" id="KW-0040">ANK repeat</keyword>
<dbReference type="PANTHER" id="PTHR24171:SF8">
    <property type="entry name" value="BRCA1-ASSOCIATED RING DOMAIN PROTEIN 1"/>
    <property type="match status" value="1"/>
</dbReference>
<reference evidence="4 5" key="1">
    <citation type="submission" date="2019-06" db="EMBL/GenBank/DDBJ databases">
        <title>Whole genome shotgun sequence of Glutamicibacter uratoxydans NBRC 15515.</title>
        <authorList>
            <person name="Hosoyama A."/>
            <person name="Uohara A."/>
            <person name="Ohji S."/>
            <person name="Ichikawa N."/>
        </authorList>
    </citation>
    <scope>NUCLEOTIDE SEQUENCE [LARGE SCALE GENOMIC DNA]</scope>
    <source>
        <strain evidence="4 5">NBRC 15515</strain>
    </source>
</reference>
<dbReference type="SUPFAM" id="SSF48403">
    <property type="entry name" value="Ankyrin repeat"/>
    <property type="match status" value="1"/>
</dbReference>
<dbReference type="PROSITE" id="PS50088">
    <property type="entry name" value="ANK_REPEAT"/>
    <property type="match status" value="2"/>
</dbReference>
<dbReference type="Pfam" id="PF00023">
    <property type="entry name" value="Ank"/>
    <property type="match status" value="1"/>
</dbReference>
<dbReference type="SMART" id="SM00248">
    <property type="entry name" value="ANK"/>
    <property type="match status" value="3"/>
</dbReference>
<feature type="repeat" description="ANK" evidence="3">
    <location>
        <begin position="81"/>
        <end position="113"/>
    </location>
</feature>
<dbReference type="Gene3D" id="1.25.40.20">
    <property type="entry name" value="Ankyrin repeat-containing domain"/>
    <property type="match status" value="1"/>
</dbReference>
<keyword evidence="1" id="KW-0677">Repeat</keyword>
<evidence type="ECO:0000256" key="1">
    <source>
        <dbReference type="ARBA" id="ARBA00022737"/>
    </source>
</evidence>
<evidence type="ECO:0000313" key="4">
    <source>
        <dbReference type="EMBL" id="GED06551.1"/>
    </source>
</evidence>
<dbReference type="GO" id="GO:0085020">
    <property type="term" value="P:protein K6-linked ubiquitination"/>
    <property type="evidence" value="ECO:0007669"/>
    <property type="project" value="TreeGrafter"/>
</dbReference>
<dbReference type="AlphaFoldDB" id="A0A4Y4DVW6"/>
<name>A0A4Y4DVW6_GLUUR</name>
<dbReference type="GO" id="GO:0004842">
    <property type="term" value="F:ubiquitin-protein transferase activity"/>
    <property type="evidence" value="ECO:0007669"/>
    <property type="project" value="TreeGrafter"/>
</dbReference>
<comment type="caution">
    <text evidence="4">The sequence shown here is derived from an EMBL/GenBank/DDBJ whole genome shotgun (WGS) entry which is preliminary data.</text>
</comment>
<dbReference type="EMBL" id="BJNY01000011">
    <property type="protein sequence ID" value="GED06551.1"/>
    <property type="molecule type" value="Genomic_DNA"/>
</dbReference>
<accession>A0A4Y4DVW6</accession>
<dbReference type="PANTHER" id="PTHR24171">
    <property type="entry name" value="ANKYRIN REPEAT DOMAIN-CONTAINING PROTEIN 39-RELATED"/>
    <property type="match status" value="1"/>
</dbReference>
<evidence type="ECO:0000256" key="3">
    <source>
        <dbReference type="PROSITE-ProRule" id="PRU00023"/>
    </source>
</evidence>
<dbReference type="Proteomes" id="UP000316612">
    <property type="component" value="Unassembled WGS sequence"/>
</dbReference>
<dbReference type="PROSITE" id="PS50297">
    <property type="entry name" value="ANK_REP_REGION"/>
    <property type="match status" value="1"/>
</dbReference>